<accession>A0A397GL17</accession>
<dbReference type="InterPro" id="IPR040692">
    <property type="entry name" value="UGGT_TRXL_3"/>
</dbReference>
<dbReference type="Pfam" id="PF18401">
    <property type="entry name" value="Thioredoxin_13"/>
    <property type="match status" value="1"/>
</dbReference>
<feature type="domain" description="UGGT thioredoxin-like" evidence="1">
    <location>
        <begin position="15"/>
        <end position="140"/>
    </location>
</feature>
<evidence type="ECO:0000313" key="5">
    <source>
        <dbReference type="Proteomes" id="UP000266861"/>
    </source>
</evidence>
<dbReference type="GO" id="GO:0003980">
    <property type="term" value="F:UDP-glucose:glycoprotein glucosyltransferase activity"/>
    <property type="evidence" value="ECO:0007669"/>
    <property type="project" value="InterPro"/>
</dbReference>
<protein>
    <submittedName>
        <fullName evidence="4">Uncharacterized protein</fullName>
    </submittedName>
</protein>
<feature type="domain" description="UGGT thioredoxin-like" evidence="2">
    <location>
        <begin position="207"/>
        <end position="334"/>
    </location>
</feature>
<dbReference type="GO" id="GO:0005783">
    <property type="term" value="C:endoplasmic reticulum"/>
    <property type="evidence" value="ECO:0007669"/>
    <property type="project" value="TreeGrafter"/>
</dbReference>
<dbReference type="Proteomes" id="UP000266861">
    <property type="component" value="Unassembled WGS sequence"/>
</dbReference>
<dbReference type="InterPro" id="IPR040693">
    <property type="entry name" value="UGGT_TRXL_1"/>
</dbReference>
<evidence type="ECO:0000313" key="4">
    <source>
        <dbReference type="EMBL" id="RHZ48670.1"/>
    </source>
</evidence>
<name>A0A397GL17_9GLOM</name>
<dbReference type="InterPro" id="IPR040694">
    <property type="entry name" value="UGGT_TRXL_2"/>
</dbReference>
<evidence type="ECO:0000259" key="2">
    <source>
        <dbReference type="Pfam" id="PF18401"/>
    </source>
</evidence>
<dbReference type="Pfam" id="PF18402">
    <property type="entry name" value="Thioredoxin_14"/>
    <property type="match status" value="1"/>
</dbReference>
<comment type="caution">
    <text evidence="4">The sequence shown here is derived from an EMBL/GenBank/DDBJ whole genome shotgun (WGS) entry which is preliminary data.</text>
</comment>
<dbReference type="PANTHER" id="PTHR11226">
    <property type="entry name" value="UDP-GLUCOSE GLYCOPROTEIN:GLUCOSYLTRANSFERASE"/>
    <property type="match status" value="1"/>
</dbReference>
<reference evidence="4 5" key="1">
    <citation type="submission" date="2018-08" db="EMBL/GenBank/DDBJ databases">
        <title>Genome and evolution of the arbuscular mycorrhizal fungus Diversispora epigaea (formerly Glomus versiforme) and its bacterial endosymbionts.</title>
        <authorList>
            <person name="Sun X."/>
            <person name="Fei Z."/>
            <person name="Harrison M."/>
        </authorList>
    </citation>
    <scope>NUCLEOTIDE SEQUENCE [LARGE SCALE GENOMIC DNA]</scope>
    <source>
        <strain evidence="4 5">IT104</strain>
    </source>
</reference>
<dbReference type="OrthoDB" id="27683at2759"/>
<dbReference type="InterPro" id="IPR009448">
    <property type="entry name" value="UDP-g_GGtrans"/>
</dbReference>
<dbReference type="STRING" id="1348612.A0A397GL17"/>
<dbReference type="PANTHER" id="PTHR11226:SF0">
    <property type="entry name" value="UDP-GLUCOSE:GLYCOPROTEIN GLUCOSYLTRANSFERASE"/>
    <property type="match status" value="1"/>
</dbReference>
<proteinExistence type="predicted"/>
<feature type="domain" description="UGGT thioredoxin-like" evidence="3">
    <location>
        <begin position="343"/>
        <end position="484"/>
    </location>
</feature>
<dbReference type="EMBL" id="PQFF01000462">
    <property type="protein sequence ID" value="RHZ48670.1"/>
    <property type="molecule type" value="Genomic_DNA"/>
</dbReference>
<evidence type="ECO:0000259" key="1">
    <source>
        <dbReference type="Pfam" id="PF18400"/>
    </source>
</evidence>
<dbReference type="GO" id="GO:0036503">
    <property type="term" value="P:ERAD pathway"/>
    <property type="evidence" value="ECO:0007669"/>
    <property type="project" value="TreeGrafter"/>
</dbReference>
<dbReference type="AlphaFoldDB" id="A0A397GL17"/>
<dbReference type="GO" id="GO:0018279">
    <property type="term" value="P:protein N-linked glycosylation via asparagine"/>
    <property type="evidence" value="ECO:0007669"/>
    <property type="project" value="TreeGrafter"/>
</dbReference>
<sequence length="499" mass="57715">MAKNILECSTIRNLWQLVEEFLKQGLFSSKLTNYEIYKSALDIIEKKKFLYTPTTKSLFEFGLSLHKTAPTIQSYYHYYNSTIIPTRNSSSEEFNPDRDVWVDWYGNQACNAESLTKFIDTKLDISNPTPNLLSFDHIRKSKIYPPKDNQESLYLSGYGVELALKNTDYIVIDDRKVEAETDNVDKEKESINDSEASNDHLFDQNISEIKPLKAGEIKSLGVKTAQVILESQDPLKTLTQLSQDFPKYSHYISQVPLSYPLGKEIEMNQEHSHLESNLFWLNGLVMNPLSVDPFSLLKLLFRERQTISSFLNLSLNPGQAIGVLSLPIISEAQSLQDSSRGVFDVHDISPNSNVIVWLNDIEKDSRYSSWPNRIHDLLRPAYPGQLRMIRKNIFSILFILDFLSPDNLDIITDQVKTFISRNIPLRFGLIPLFSKDQPDAIAISRIFYYIVDQFDSSIVMKFFEMISEIRKSSKIEFLKIFEQEFNPRMRNWLIHLKKS</sequence>
<gene>
    <name evidence="4" type="ORF">Glove_543g38</name>
</gene>
<dbReference type="Pfam" id="PF18400">
    <property type="entry name" value="Thioredoxin_12"/>
    <property type="match status" value="1"/>
</dbReference>
<organism evidence="4 5">
    <name type="scientific">Diversispora epigaea</name>
    <dbReference type="NCBI Taxonomy" id="1348612"/>
    <lineage>
        <taxon>Eukaryota</taxon>
        <taxon>Fungi</taxon>
        <taxon>Fungi incertae sedis</taxon>
        <taxon>Mucoromycota</taxon>
        <taxon>Glomeromycotina</taxon>
        <taxon>Glomeromycetes</taxon>
        <taxon>Diversisporales</taxon>
        <taxon>Diversisporaceae</taxon>
        <taxon>Diversispora</taxon>
    </lineage>
</organism>
<dbReference type="GO" id="GO:0051082">
    <property type="term" value="F:unfolded protein binding"/>
    <property type="evidence" value="ECO:0007669"/>
    <property type="project" value="TreeGrafter"/>
</dbReference>
<keyword evidence="5" id="KW-1185">Reference proteome</keyword>
<evidence type="ECO:0000259" key="3">
    <source>
        <dbReference type="Pfam" id="PF18402"/>
    </source>
</evidence>